<gene>
    <name evidence="1" type="ORF">C7477_11260</name>
</gene>
<dbReference type="EMBL" id="QJTF01000012">
    <property type="protein sequence ID" value="PYE87559.1"/>
    <property type="molecule type" value="Genomic_DNA"/>
</dbReference>
<comment type="caution">
    <text evidence="1">The sequence shown here is derived from an EMBL/GenBank/DDBJ whole genome shotgun (WGS) entry which is preliminary data.</text>
</comment>
<dbReference type="AlphaFoldDB" id="A0A318T9Y6"/>
<name>A0A318T9Y6_9HYPH</name>
<dbReference type="OrthoDB" id="8117214at2"/>
<evidence type="ECO:0000313" key="1">
    <source>
        <dbReference type="EMBL" id="PYE87559.1"/>
    </source>
</evidence>
<reference evidence="1 2" key="1">
    <citation type="submission" date="2018-06" db="EMBL/GenBank/DDBJ databases">
        <title>Genomic Encyclopedia of Type Strains, Phase III (KMG-III): the genomes of soil and plant-associated and newly described type strains.</title>
        <authorList>
            <person name="Whitman W."/>
        </authorList>
    </citation>
    <scope>NUCLEOTIDE SEQUENCE [LARGE SCALE GENOMIC DNA]</scope>
    <source>
        <strain evidence="1 2">ORS 1419</strain>
    </source>
</reference>
<proteinExistence type="predicted"/>
<keyword evidence="2" id="KW-1185">Reference proteome</keyword>
<protein>
    <submittedName>
        <fullName evidence="1">Uncharacterized protein</fullName>
    </submittedName>
</protein>
<dbReference type="RefSeq" id="WP_110752141.1">
    <property type="nucleotide sequence ID" value="NZ_QJTF01000012.1"/>
</dbReference>
<sequence length="77" mass="8590">MVSVIWTPADKPTERHVVVHAHRDGMPAADKGYFFLSDESDWGGSGPFDMRLDEVIDRAKQKASDEGLHTVVVVRKP</sequence>
<evidence type="ECO:0000313" key="2">
    <source>
        <dbReference type="Proteomes" id="UP000247454"/>
    </source>
</evidence>
<accession>A0A318T9Y6</accession>
<organism evidence="1 2">
    <name type="scientific">Phyllobacterium leguminum</name>
    <dbReference type="NCBI Taxonomy" id="314237"/>
    <lineage>
        <taxon>Bacteria</taxon>
        <taxon>Pseudomonadati</taxon>
        <taxon>Pseudomonadota</taxon>
        <taxon>Alphaproteobacteria</taxon>
        <taxon>Hyphomicrobiales</taxon>
        <taxon>Phyllobacteriaceae</taxon>
        <taxon>Phyllobacterium</taxon>
    </lineage>
</organism>
<dbReference type="Proteomes" id="UP000247454">
    <property type="component" value="Unassembled WGS sequence"/>
</dbReference>